<proteinExistence type="predicted"/>
<dbReference type="EMBL" id="BRYA01000099">
    <property type="protein sequence ID" value="GMI39250.1"/>
    <property type="molecule type" value="Genomic_DNA"/>
</dbReference>
<reference evidence="3" key="1">
    <citation type="journal article" date="2023" name="Commun. Biol.">
        <title>Genome analysis of Parmales, the sister group of diatoms, reveals the evolutionary specialization of diatoms from phago-mixotrophs to photoautotrophs.</title>
        <authorList>
            <person name="Ban H."/>
            <person name="Sato S."/>
            <person name="Yoshikawa S."/>
            <person name="Yamada K."/>
            <person name="Nakamura Y."/>
            <person name="Ichinomiya M."/>
            <person name="Sato N."/>
            <person name="Blanc-Mathieu R."/>
            <person name="Endo H."/>
            <person name="Kuwata A."/>
            <person name="Ogata H."/>
        </authorList>
    </citation>
    <scope>NUCLEOTIDE SEQUENCE [LARGE SCALE GENOMIC DNA]</scope>
</reference>
<comment type="caution">
    <text evidence="2">The sequence shown here is derived from an EMBL/GenBank/DDBJ whole genome shotgun (WGS) entry which is preliminary data.</text>
</comment>
<protein>
    <submittedName>
        <fullName evidence="2">Uncharacterized protein</fullName>
    </submittedName>
</protein>
<feature type="compositionally biased region" description="Low complexity" evidence="1">
    <location>
        <begin position="41"/>
        <end position="54"/>
    </location>
</feature>
<feature type="region of interest" description="Disordered" evidence="1">
    <location>
        <begin position="1"/>
        <end position="71"/>
    </location>
</feature>
<organism evidence="2 3">
    <name type="scientific">Triparma columacea</name>
    <dbReference type="NCBI Taxonomy" id="722753"/>
    <lineage>
        <taxon>Eukaryota</taxon>
        <taxon>Sar</taxon>
        <taxon>Stramenopiles</taxon>
        <taxon>Ochrophyta</taxon>
        <taxon>Bolidophyceae</taxon>
        <taxon>Parmales</taxon>
        <taxon>Triparmaceae</taxon>
        <taxon>Triparma</taxon>
    </lineage>
</organism>
<evidence type="ECO:0000313" key="2">
    <source>
        <dbReference type="EMBL" id="GMI39250.1"/>
    </source>
</evidence>
<accession>A0A9W7GB74</accession>
<dbReference type="AlphaFoldDB" id="A0A9W7GB74"/>
<sequence length="89" mass="9540">MGKGRVEIMSQENDSSDGSDSEDEGGHEKFLVSNYGKMGKTTHSNTTSMTTTTTAKRGGLIDDGIDREGEKVKKVIDVDDDGSDSSDFC</sequence>
<gene>
    <name evidence="2" type="ORF">TrCOL_g10208</name>
</gene>
<dbReference type="Proteomes" id="UP001165065">
    <property type="component" value="Unassembled WGS sequence"/>
</dbReference>
<evidence type="ECO:0000313" key="3">
    <source>
        <dbReference type="Proteomes" id="UP001165065"/>
    </source>
</evidence>
<evidence type="ECO:0000256" key="1">
    <source>
        <dbReference type="SAM" id="MobiDB-lite"/>
    </source>
</evidence>
<name>A0A9W7GB74_9STRA</name>
<keyword evidence="3" id="KW-1185">Reference proteome</keyword>
<feature type="compositionally biased region" description="Acidic residues" evidence="1">
    <location>
        <begin position="14"/>
        <end position="23"/>
    </location>
</feature>